<evidence type="ECO:0000313" key="2">
    <source>
        <dbReference type="Proteomes" id="UP000007332"/>
    </source>
</evidence>
<dbReference type="AlphaFoldDB" id="J9W6Z9"/>
<gene>
    <name evidence="1" type="ORF">LBUCD034_0934</name>
</gene>
<dbReference type="EMBL" id="CP003043">
    <property type="protein sequence ID" value="AFR99980.1"/>
    <property type="molecule type" value="Genomic_DNA"/>
</dbReference>
<evidence type="ECO:0000313" key="1">
    <source>
        <dbReference type="EMBL" id="AFR99980.1"/>
    </source>
</evidence>
<dbReference type="PATRIC" id="fig|1071400.3.peg.888"/>
<dbReference type="RefSeq" id="WP_014939762.1">
    <property type="nucleotide sequence ID" value="NC_018610.1"/>
</dbReference>
<dbReference type="HOGENOM" id="CLU_2862071_0_0_9"/>
<proteinExistence type="predicted"/>
<reference evidence="1 2" key="1">
    <citation type="journal article" date="2012" name="J. Biotechnol.">
        <title>Insights into the completely annotated genome of Lactobacillus buchneri CD034, a strain isolated from stable grass silage.</title>
        <authorList>
            <person name="Heinl S."/>
            <person name="Wibberg D."/>
            <person name="Eikmeyer F."/>
            <person name="Szczepanowski R."/>
            <person name="Blom J."/>
            <person name="Linke B."/>
            <person name="Goesmann A."/>
            <person name="Grabherr R."/>
            <person name="Schwab H."/>
            <person name="Puhler A."/>
            <person name="Schluter A."/>
        </authorList>
    </citation>
    <scope>NUCLEOTIDE SEQUENCE [LARGE SCALE GENOMIC DNA]</scope>
    <source>
        <strain evidence="1 2">CD034</strain>
    </source>
</reference>
<organism evidence="1 2">
    <name type="scientific">Lentilactobacillus buchneri subsp. silagei CD034</name>
    <dbReference type="NCBI Taxonomy" id="1071400"/>
    <lineage>
        <taxon>Bacteria</taxon>
        <taxon>Bacillati</taxon>
        <taxon>Bacillota</taxon>
        <taxon>Bacilli</taxon>
        <taxon>Lactobacillales</taxon>
        <taxon>Lactobacillaceae</taxon>
        <taxon>Lentilactobacillus</taxon>
        <taxon>Lentilactobacillus buchneri subsp. silagei</taxon>
    </lineage>
</organism>
<dbReference type="Proteomes" id="UP000007332">
    <property type="component" value="Chromosome"/>
</dbReference>
<accession>J9W6Z9</accession>
<protein>
    <submittedName>
        <fullName evidence="1">Uncharacterized protein</fullName>
    </submittedName>
</protein>
<sequence>MKTKRDLFDEVYRRYGIQTSARFHVNLDEKMSDEDYQKSLNMYSKMPKLFEKLDEEDGKDEQRN</sequence>
<keyword evidence="2" id="KW-1185">Reference proteome</keyword>
<dbReference type="STRING" id="1071400.LBUCD034_0934"/>
<dbReference type="KEGG" id="lbn:LBUCD034_0934"/>
<name>J9W6Z9_LENBU</name>